<sequence length="249" mass="27847">MFSSLRPARRVLGASLLALAAAGCQSESVSGPEAGTDYYPLALGDYRIYAVTDSTWENFTRQPVSRYQFRERLAERITDASGQPAYRVIRSKRVLATDPWRDDSVLVVSGSEKTLLLTRNNRRTVELVFPVRADRAWNKNAYNSLTDSVQGTENRRYLGVGEPFTASANGQSFHYEHTVTTEDIDDISVDDGLYEKSKYRQVYAQGSGPVYRVRRRLGYCSGPGCSPEPGKIFKGRVRTEVLVEKGNTP</sequence>
<dbReference type="PROSITE" id="PS51257">
    <property type="entry name" value="PROKAR_LIPOPROTEIN"/>
    <property type="match status" value="1"/>
</dbReference>
<comment type="caution">
    <text evidence="2">The sequence shown here is derived from an EMBL/GenBank/DDBJ whole genome shotgun (WGS) entry which is preliminary data.</text>
</comment>
<keyword evidence="1" id="KW-0732">Signal</keyword>
<feature type="signal peptide" evidence="1">
    <location>
        <begin position="1"/>
        <end position="20"/>
    </location>
</feature>
<reference evidence="2 3" key="1">
    <citation type="submission" date="2019-02" db="EMBL/GenBank/DDBJ databases">
        <title>Bacterial novel species isolated from soil.</title>
        <authorList>
            <person name="Jung H.-Y."/>
        </authorList>
    </citation>
    <scope>NUCLEOTIDE SEQUENCE [LARGE SCALE GENOMIC DNA]</scope>
    <source>
        <strain evidence="2 3">1-3-3-3</strain>
    </source>
</reference>
<gene>
    <name evidence="2" type="ORF">EWM57_03445</name>
</gene>
<proteinExistence type="predicted"/>
<dbReference type="AlphaFoldDB" id="A0A4Q5LHC1"/>
<evidence type="ECO:0000313" key="3">
    <source>
        <dbReference type="Proteomes" id="UP000294155"/>
    </source>
</evidence>
<dbReference type="EMBL" id="SEWE01000004">
    <property type="protein sequence ID" value="RYU83353.1"/>
    <property type="molecule type" value="Genomic_DNA"/>
</dbReference>
<protein>
    <recommendedName>
        <fullName evidence="4">Lipoprotein</fullName>
    </recommendedName>
</protein>
<evidence type="ECO:0008006" key="4">
    <source>
        <dbReference type="Google" id="ProtNLM"/>
    </source>
</evidence>
<evidence type="ECO:0000313" key="2">
    <source>
        <dbReference type="EMBL" id="RYU83353.1"/>
    </source>
</evidence>
<name>A0A4Q5LHC1_9BACT</name>
<dbReference type="RefSeq" id="WP_129919733.1">
    <property type="nucleotide sequence ID" value="NZ_SEWE01000004.1"/>
</dbReference>
<evidence type="ECO:0000256" key="1">
    <source>
        <dbReference type="SAM" id="SignalP"/>
    </source>
</evidence>
<dbReference type="Proteomes" id="UP000294155">
    <property type="component" value="Unassembled WGS sequence"/>
</dbReference>
<organism evidence="2 3">
    <name type="scientific">Hymenobacter persicinus</name>
    <dbReference type="NCBI Taxonomy" id="2025506"/>
    <lineage>
        <taxon>Bacteria</taxon>
        <taxon>Pseudomonadati</taxon>
        <taxon>Bacteroidota</taxon>
        <taxon>Cytophagia</taxon>
        <taxon>Cytophagales</taxon>
        <taxon>Hymenobacteraceae</taxon>
        <taxon>Hymenobacter</taxon>
    </lineage>
</organism>
<dbReference type="OrthoDB" id="1467525at2"/>
<keyword evidence="3" id="KW-1185">Reference proteome</keyword>
<feature type="chain" id="PRO_5020526680" description="Lipoprotein" evidence="1">
    <location>
        <begin position="21"/>
        <end position="249"/>
    </location>
</feature>
<accession>A0A4Q5LHC1</accession>